<reference evidence="2 3" key="1">
    <citation type="journal article" date="2019" name="Commun. Biol.">
        <title>The bagworm genome reveals a unique fibroin gene that provides high tensile strength.</title>
        <authorList>
            <person name="Kono N."/>
            <person name="Nakamura H."/>
            <person name="Ohtoshi R."/>
            <person name="Tomita M."/>
            <person name="Numata K."/>
            <person name="Arakawa K."/>
        </authorList>
    </citation>
    <scope>NUCLEOTIDE SEQUENCE [LARGE SCALE GENOMIC DNA]</scope>
</reference>
<proteinExistence type="predicted"/>
<dbReference type="Proteomes" id="UP000299102">
    <property type="component" value="Unassembled WGS sequence"/>
</dbReference>
<comment type="caution">
    <text evidence="2">The sequence shown here is derived from an EMBL/GenBank/DDBJ whole genome shotgun (WGS) entry which is preliminary data.</text>
</comment>
<dbReference type="EMBL" id="BGZK01002234">
    <property type="protein sequence ID" value="GBP92051.1"/>
    <property type="molecule type" value="Genomic_DNA"/>
</dbReference>
<feature type="compositionally biased region" description="Pro residues" evidence="1">
    <location>
        <begin position="1"/>
        <end position="10"/>
    </location>
</feature>
<organism evidence="2 3">
    <name type="scientific">Eumeta variegata</name>
    <name type="common">Bagworm moth</name>
    <name type="synonym">Eumeta japonica</name>
    <dbReference type="NCBI Taxonomy" id="151549"/>
    <lineage>
        <taxon>Eukaryota</taxon>
        <taxon>Metazoa</taxon>
        <taxon>Ecdysozoa</taxon>
        <taxon>Arthropoda</taxon>
        <taxon>Hexapoda</taxon>
        <taxon>Insecta</taxon>
        <taxon>Pterygota</taxon>
        <taxon>Neoptera</taxon>
        <taxon>Endopterygota</taxon>
        <taxon>Lepidoptera</taxon>
        <taxon>Glossata</taxon>
        <taxon>Ditrysia</taxon>
        <taxon>Tineoidea</taxon>
        <taxon>Psychidae</taxon>
        <taxon>Oiketicinae</taxon>
        <taxon>Eumeta</taxon>
    </lineage>
</organism>
<dbReference type="AlphaFoldDB" id="A0A4C1ZT22"/>
<evidence type="ECO:0000313" key="3">
    <source>
        <dbReference type="Proteomes" id="UP000299102"/>
    </source>
</evidence>
<feature type="region of interest" description="Disordered" evidence="1">
    <location>
        <begin position="1"/>
        <end position="62"/>
    </location>
</feature>
<accession>A0A4C1ZT22</accession>
<protein>
    <submittedName>
        <fullName evidence="2">Uncharacterized protein</fullName>
    </submittedName>
</protein>
<sequence length="289" mass="32665">MSPPREPPPASGAAGGGATRARNVTQHVPRPPRKHTNKSRSRPRPRPRPSRPGIAGPARAPVRGRRGASYIIHCSLEHGFYIMFQFSILISFPARIWKCEFYNTIGISKHRPAANASHTSLHRRARRRFLRKCAGNCRKKQTSGGRVRESRHRYVITVTVSVRAPRPAPPPAGATLVRGVTDGRTRIPTLLFPNFKQYFLHFLLYPNLLLAIIRVDMEFICHHIIVTHSSFAKIPTEFGKRLKALRSLKTAHHRRPPQTGLALRLMMELEGGHRNSVIKRRNPIEFGLV</sequence>
<name>A0A4C1ZT22_EUMVA</name>
<gene>
    <name evidence="2" type="ORF">EVAR_67779_1</name>
</gene>
<evidence type="ECO:0000256" key="1">
    <source>
        <dbReference type="SAM" id="MobiDB-lite"/>
    </source>
</evidence>
<feature type="compositionally biased region" description="Basic residues" evidence="1">
    <location>
        <begin position="30"/>
        <end position="49"/>
    </location>
</feature>
<feature type="compositionally biased region" description="Low complexity" evidence="1">
    <location>
        <begin position="51"/>
        <end position="61"/>
    </location>
</feature>
<evidence type="ECO:0000313" key="2">
    <source>
        <dbReference type="EMBL" id="GBP92051.1"/>
    </source>
</evidence>
<keyword evidence="3" id="KW-1185">Reference proteome</keyword>